<dbReference type="PRINTS" id="PR00463">
    <property type="entry name" value="EP450I"/>
</dbReference>
<dbReference type="GO" id="GO:0020037">
    <property type="term" value="F:heme binding"/>
    <property type="evidence" value="ECO:0007669"/>
    <property type="project" value="InterPro"/>
</dbReference>
<keyword evidence="12" id="KW-1185">Reference proteome</keyword>
<dbReference type="AlphaFoldDB" id="A0A4V1Q4Z4"/>
<evidence type="ECO:0000313" key="11">
    <source>
        <dbReference type="EMBL" id="RXW23798.1"/>
    </source>
</evidence>
<dbReference type="Gene3D" id="1.10.630.10">
    <property type="entry name" value="Cytochrome P450"/>
    <property type="match status" value="1"/>
</dbReference>
<evidence type="ECO:0000256" key="2">
    <source>
        <dbReference type="ARBA" id="ARBA00005179"/>
    </source>
</evidence>
<dbReference type="STRING" id="2316362.A0A4V1Q4Z4"/>
<dbReference type="PANTHER" id="PTHR46300">
    <property type="entry name" value="P450, PUTATIVE (EUROFUNG)-RELATED-RELATED"/>
    <property type="match status" value="1"/>
</dbReference>
<evidence type="ECO:0000256" key="7">
    <source>
        <dbReference type="ARBA" id="ARBA00023004"/>
    </source>
</evidence>
<keyword evidence="4 9" id="KW-0349">Heme</keyword>
<dbReference type="InterPro" id="IPR001128">
    <property type="entry name" value="Cyt_P450"/>
</dbReference>
<dbReference type="SUPFAM" id="SSF48264">
    <property type="entry name" value="Cytochrome P450"/>
    <property type="match status" value="1"/>
</dbReference>
<evidence type="ECO:0008006" key="13">
    <source>
        <dbReference type="Google" id="ProtNLM"/>
    </source>
</evidence>
<dbReference type="GO" id="GO:0016705">
    <property type="term" value="F:oxidoreductase activity, acting on paired donors, with incorporation or reduction of molecular oxygen"/>
    <property type="evidence" value="ECO:0007669"/>
    <property type="project" value="InterPro"/>
</dbReference>
<evidence type="ECO:0000256" key="5">
    <source>
        <dbReference type="ARBA" id="ARBA00022723"/>
    </source>
</evidence>
<evidence type="ECO:0000256" key="3">
    <source>
        <dbReference type="ARBA" id="ARBA00010617"/>
    </source>
</evidence>
<proteinExistence type="inferred from homology"/>
<dbReference type="PANTHER" id="PTHR46300:SF4">
    <property type="entry name" value="CYTOCHROME P450 98A3"/>
    <property type="match status" value="1"/>
</dbReference>
<evidence type="ECO:0000256" key="6">
    <source>
        <dbReference type="ARBA" id="ARBA00023002"/>
    </source>
</evidence>
<evidence type="ECO:0000256" key="1">
    <source>
        <dbReference type="ARBA" id="ARBA00001971"/>
    </source>
</evidence>
<keyword evidence="8 10" id="KW-0503">Monooxygenase</keyword>
<accession>A0A4V1Q4Z4</accession>
<comment type="pathway">
    <text evidence="2">Secondary metabolite biosynthesis.</text>
</comment>
<evidence type="ECO:0000256" key="10">
    <source>
        <dbReference type="RuleBase" id="RU000461"/>
    </source>
</evidence>
<name>A0A4V1Q4Z4_9AGAR</name>
<evidence type="ECO:0000313" key="12">
    <source>
        <dbReference type="Proteomes" id="UP000290288"/>
    </source>
</evidence>
<dbReference type="Pfam" id="PF00067">
    <property type="entry name" value="p450"/>
    <property type="match status" value="1"/>
</dbReference>
<dbReference type="CDD" id="cd11065">
    <property type="entry name" value="CYP64-like"/>
    <property type="match status" value="1"/>
</dbReference>
<dbReference type="EMBL" id="SDEE01000032">
    <property type="protein sequence ID" value="RXW23798.1"/>
    <property type="molecule type" value="Genomic_DNA"/>
</dbReference>
<keyword evidence="7 9" id="KW-0408">Iron</keyword>
<dbReference type="Proteomes" id="UP000290288">
    <property type="component" value="Unassembled WGS sequence"/>
</dbReference>
<dbReference type="GO" id="GO:0005506">
    <property type="term" value="F:iron ion binding"/>
    <property type="evidence" value="ECO:0007669"/>
    <property type="project" value="InterPro"/>
</dbReference>
<dbReference type="InterPro" id="IPR002401">
    <property type="entry name" value="Cyt_P450_E_grp-I"/>
</dbReference>
<dbReference type="InterPro" id="IPR036396">
    <property type="entry name" value="Cyt_P450_sf"/>
</dbReference>
<comment type="similarity">
    <text evidence="3 10">Belongs to the cytochrome P450 family.</text>
</comment>
<dbReference type="InterPro" id="IPR017972">
    <property type="entry name" value="Cyt_P450_CS"/>
</dbReference>
<dbReference type="InterPro" id="IPR050364">
    <property type="entry name" value="Cytochrome_P450_fung"/>
</dbReference>
<sequence length="523" mass="58894">MSSSNVLSVTILGSPGRSLALALVASWCLRTLAYLIRVRKLPPGPRKHVIMDNRGDMPYPMKEGTWKSFDHWHAKFGSVISFYLGRKLVISLGTIQAATDLFEKKGSIYSSRPRNIVAGEILCRNMRGLGMPYGQRWRNWRSLMHASMSVEASSQYKPLQDAENKLLLRDLLQHQNEPKSLSGFIRRFTVSVVTVVSYGRRIKSLDDHLAVAQHKIDEYFIRANVPGRYLVEIFPILTRLPKLLQWWRREPEEHFANDSKLLLGLANEVKERMKKGIAYPSTATRALEKQGAFGLNDLETAYALSSPFGAGSGTTLSTIDFFLVAMLHYPQVMKKAQEELDSVVGRDRLPEYDDAASLPYLQALIKETMRWRPIAPIAVPHSVIADDTYEGKFIPAGTTVLANLFSMSQNEEMFPEPNKFRPERYLENPSLPHNFVFGFGRRICPGMHVAHNSLFILISRILWAFDVLPITPDAKLPNPDKTEGGIVIRPAELEYRLVARSKGVDAVILAEAGKAEVQLAAYD</sequence>
<dbReference type="PROSITE" id="PS00086">
    <property type="entry name" value="CYTOCHROME_P450"/>
    <property type="match status" value="1"/>
</dbReference>
<keyword evidence="6 10" id="KW-0560">Oxidoreductase</keyword>
<comment type="caution">
    <text evidence="11">The sequence shown here is derived from an EMBL/GenBank/DDBJ whole genome shotgun (WGS) entry which is preliminary data.</text>
</comment>
<dbReference type="PRINTS" id="PR00385">
    <property type="entry name" value="P450"/>
</dbReference>
<dbReference type="OrthoDB" id="1055148at2759"/>
<evidence type="ECO:0000256" key="9">
    <source>
        <dbReference type="PIRSR" id="PIRSR602401-1"/>
    </source>
</evidence>
<evidence type="ECO:0000256" key="8">
    <source>
        <dbReference type="ARBA" id="ARBA00023033"/>
    </source>
</evidence>
<evidence type="ECO:0000256" key="4">
    <source>
        <dbReference type="ARBA" id="ARBA00022617"/>
    </source>
</evidence>
<protein>
    <recommendedName>
        <fullName evidence="13">Cytochrome P450</fullName>
    </recommendedName>
</protein>
<organism evidence="11 12">
    <name type="scientific">Candolleomyces aberdarensis</name>
    <dbReference type="NCBI Taxonomy" id="2316362"/>
    <lineage>
        <taxon>Eukaryota</taxon>
        <taxon>Fungi</taxon>
        <taxon>Dikarya</taxon>
        <taxon>Basidiomycota</taxon>
        <taxon>Agaricomycotina</taxon>
        <taxon>Agaricomycetes</taxon>
        <taxon>Agaricomycetidae</taxon>
        <taxon>Agaricales</taxon>
        <taxon>Agaricineae</taxon>
        <taxon>Psathyrellaceae</taxon>
        <taxon>Candolleomyces</taxon>
    </lineage>
</organism>
<reference evidence="11 12" key="1">
    <citation type="submission" date="2019-01" db="EMBL/GenBank/DDBJ databases">
        <title>Draft genome sequence of Psathyrella aberdarensis IHI B618.</title>
        <authorList>
            <person name="Buettner E."/>
            <person name="Kellner H."/>
        </authorList>
    </citation>
    <scope>NUCLEOTIDE SEQUENCE [LARGE SCALE GENOMIC DNA]</scope>
    <source>
        <strain evidence="11 12">IHI B618</strain>
    </source>
</reference>
<keyword evidence="5 9" id="KW-0479">Metal-binding</keyword>
<dbReference type="GO" id="GO:0004497">
    <property type="term" value="F:monooxygenase activity"/>
    <property type="evidence" value="ECO:0007669"/>
    <property type="project" value="UniProtKB-KW"/>
</dbReference>
<feature type="binding site" description="axial binding residue" evidence="9">
    <location>
        <position position="444"/>
    </location>
    <ligand>
        <name>heme</name>
        <dbReference type="ChEBI" id="CHEBI:30413"/>
    </ligand>
    <ligandPart>
        <name>Fe</name>
        <dbReference type="ChEBI" id="CHEBI:18248"/>
    </ligandPart>
</feature>
<gene>
    <name evidence="11" type="ORF">EST38_g2043</name>
</gene>
<comment type="cofactor">
    <cofactor evidence="1 9">
        <name>heme</name>
        <dbReference type="ChEBI" id="CHEBI:30413"/>
    </cofactor>
</comment>